<sequence length="300" mass="34156">MKNIITAIVYGFIVSFGIQNVSAQEPSMRTFNENIKAVQLKKGTMQIFDYGETKVHVYETKGFFNTHAFFIEKKGKGVLIETPPMKDNYKELVDYIVGLGYKDIDVMVSYHLIGKHFFDTHKLKFNHIYSNQESLDYMKNSGNESLSVLKKVSGQDLDETTIVPTDLLKAGAQEISGIPFVITPTGFGFDVEMPEIKAVHLHMVGHDNHTMIFNTEFIDTVIKELAAFQEKGYTTYFSSHSAPETSGDVTIKINYLKEMKTQLSAAKNEEEFIQKMDKAYPNFGWRNYLLGSAKMLYQKK</sequence>
<accession>A0A2S1LAL0</accession>
<dbReference type="OrthoDB" id="361301at2"/>
<evidence type="ECO:0000313" key="1">
    <source>
        <dbReference type="EMBL" id="AWG20772.1"/>
    </source>
</evidence>
<protein>
    <recommendedName>
        <fullName evidence="3">MBL fold metallo-hydrolase</fullName>
    </recommendedName>
</protein>
<keyword evidence="2" id="KW-1185">Reference proteome</keyword>
<dbReference type="Proteomes" id="UP000244527">
    <property type="component" value="Chromosome"/>
</dbReference>
<dbReference type="InterPro" id="IPR036866">
    <property type="entry name" value="RibonucZ/Hydroxyglut_hydro"/>
</dbReference>
<dbReference type="AlphaFoldDB" id="A0A2S1LAL0"/>
<dbReference type="SUPFAM" id="SSF56281">
    <property type="entry name" value="Metallo-hydrolase/oxidoreductase"/>
    <property type="match status" value="1"/>
</dbReference>
<dbReference type="EMBL" id="CP020918">
    <property type="protein sequence ID" value="AWG20772.1"/>
    <property type="molecule type" value="Genomic_DNA"/>
</dbReference>
<dbReference type="Gene3D" id="3.60.15.10">
    <property type="entry name" value="Ribonuclease Z/Hydroxyacylglutathione hydrolase-like"/>
    <property type="match status" value="1"/>
</dbReference>
<organism evidence="1 2">
    <name type="scientific">Flavobacterium faecale</name>
    <dbReference type="NCBI Taxonomy" id="1355330"/>
    <lineage>
        <taxon>Bacteria</taxon>
        <taxon>Pseudomonadati</taxon>
        <taxon>Bacteroidota</taxon>
        <taxon>Flavobacteriia</taxon>
        <taxon>Flavobacteriales</taxon>
        <taxon>Flavobacteriaceae</taxon>
        <taxon>Flavobacterium</taxon>
    </lineage>
</organism>
<dbReference type="RefSeq" id="WP_108739730.1">
    <property type="nucleotide sequence ID" value="NZ_CP020918.1"/>
</dbReference>
<dbReference type="KEGG" id="ffa:FFWV33_04065"/>
<reference evidence="1 2" key="1">
    <citation type="submission" date="2017-04" db="EMBL/GenBank/DDBJ databases">
        <title>Compelte genome sequence of WV33.</title>
        <authorList>
            <person name="Lee P.C."/>
        </authorList>
    </citation>
    <scope>NUCLEOTIDE SEQUENCE [LARGE SCALE GENOMIC DNA]</scope>
    <source>
        <strain evidence="1 2">WV33</strain>
    </source>
</reference>
<gene>
    <name evidence="1" type="ORF">FFWV33_04065</name>
</gene>
<name>A0A2S1LAL0_9FLAO</name>
<evidence type="ECO:0000313" key="2">
    <source>
        <dbReference type="Proteomes" id="UP000244527"/>
    </source>
</evidence>
<proteinExistence type="predicted"/>
<evidence type="ECO:0008006" key="3">
    <source>
        <dbReference type="Google" id="ProtNLM"/>
    </source>
</evidence>